<keyword evidence="3" id="KW-1185">Reference proteome</keyword>
<dbReference type="EMBL" id="JACCBF010000001">
    <property type="protein sequence ID" value="NYD31830.1"/>
    <property type="molecule type" value="Genomic_DNA"/>
</dbReference>
<keyword evidence="1" id="KW-1133">Transmembrane helix</keyword>
<evidence type="ECO:0000256" key="1">
    <source>
        <dbReference type="SAM" id="Phobius"/>
    </source>
</evidence>
<feature type="transmembrane region" description="Helical" evidence="1">
    <location>
        <begin position="23"/>
        <end position="52"/>
    </location>
</feature>
<evidence type="ECO:0000313" key="3">
    <source>
        <dbReference type="Proteomes" id="UP000582231"/>
    </source>
</evidence>
<evidence type="ECO:0000313" key="2">
    <source>
        <dbReference type="EMBL" id="NYD31830.1"/>
    </source>
</evidence>
<protein>
    <submittedName>
        <fullName evidence="2">Uncharacterized protein</fullName>
    </submittedName>
</protein>
<comment type="caution">
    <text evidence="2">The sequence shown here is derived from an EMBL/GenBank/DDBJ whole genome shotgun (WGS) entry which is preliminary data.</text>
</comment>
<proteinExistence type="predicted"/>
<keyword evidence="1" id="KW-0812">Transmembrane</keyword>
<organism evidence="2 3">
    <name type="scientific">Nocardioides kongjuensis</name>
    <dbReference type="NCBI Taxonomy" id="349522"/>
    <lineage>
        <taxon>Bacteria</taxon>
        <taxon>Bacillati</taxon>
        <taxon>Actinomycetota</taxon>
        <taxon>Actinomycetes</taxon>
        <taxon>Propionibacteriales</taxon>
        <taxon>Nocardioidaceae</taxon>
        <taxon>Nocardioides</taxon>
    </lineage>
</organism>
<dbReference type="AlphaFoldDB" id="A0A852RSH9"/>
<gene>
    <name evidence="2" type="ORF">BJ958_003376</name>
</gene>
<keyword evidence="1" id="KW-0472">Membrane</keyword>
<feature type="transmembrane region" description="Helical" evidence="1">
    <location>
        <begin position="95"/>
        <end position="117"/>
    </location>
</feature>
<reference evidence="2 3" key="1">
    <citation type="submission" date="2020-07" db="EMBL/GenBank/DDBJ databases">
        <title>Sequencing the genomes of 1000 actinobacteria strains.</title>
        <authorList>
            <person name="Klenk H.-P."/>
        </authorList>
    </citation>
    <scope>NUCLEOTIDE SEQUENCE [LARGE SCALE GENOMIC DNA]</scope>
    <source>
        <strain evidence="2 3">DSM 19082</strain>
    </source>
</reference>
<sequence length="121" mass="12450">MSQQFPPGSFPPPQRPPDTTNKLLGYLLGGLLIGPILAVVCPLLGLAIGSSFSTQANDYDGTPVAIGIIGGILLPLLVPVPFLTSARTRPWGVGMLAGAAITMIVFGGLCAGFIYLLSQEA</sequence>
<name>A0A852RSH9_9ACTN</name>
<feature type="transmembrane region" description="Helical" evidence="1">
    <location>
        <begin position="64"/>
        <end position="83"/>
    </location>
</feature>
<dbReference type="Proteomes" id="UP000582231">
    <property type="component" value="Unassembled WGS sequence"/>
</dbReference>
<accession>A0A852RSH9</accession>
<dbReference type="RefSeq" id="WP_179728095.1">
    <property type="nucleotide sequence ID" value="NZ_BAABEF010000001.1"/>
</dbReference>